<evidence type="ECO:0000256" key="1">
    <source>
        <dbReference type="ARBA" id="ARBA00004141"/>
    </source>
</evidence>
<sequence>MAIAALGIGIVIGLTGLGGGALMTPALVLFFNVPPLTAVSSDLVVSAATKPVGTVVHMRNGTIHWAIVKWLVIGSAPAAFCGALVIAWIGPLAGVSAFVKTALGVVLLIAAAGLVGRAYLTLRHNMTGGLAGASTAAGGDIAVRVLPTLLVGIIGGLVVGLTSVGSGSLVIIALMTLYPLLSANWLVGTDLAQAVPLVIAAAAGHLLFGDVDWSVVLPLLVGSIPGAYIGARISSRASAGLVRRALALVLLAAGLKMLGVSNLLTLVGLGVALVAGTVGWMVVRMRYGLKATNWQGRKAGVGGQSAGH</sequence>
<name>A0A6L7GL88_9ACTN</name>
<comment type="similarity">
    <text evidence="2 6">Belongs to the 4-toluene sulfonate uptake permease (TSUP) (TC 2.A.102) family.</text>
</comment>
<keyword evidence="5 6" id="KW-0472">Membrane</keyword>
<keyword evidence="6" id="KW-1003">Cell membrane</keyword>
<comment type="caution">
    <text evidence="7">The sequence shown here is derived from an EMBL/GenBank/DDBJ whole genome shotgun (WGS) entry which is preliminary data.</text>
</comment>
<dbReference type="InterPro" id="IPR051598">
    <property type="entry name" value="TSUP/Inactive_protease-like"/>
</dbReference>
<dbReference type="Proteomes" id="UP000475545">
    <property type="component" value="Unassembled WGS sequence"/>
</dbReference>
<reference evidence="7 8" key="1">
    <citation type="submission" date="2019-11" db="EMBL/GenBank/DDBJ databases">
        <title>Gordonia sp. nov., a novel actinobacterium isolated from mangrove soil in Hainan.</title>
        <authorList>
            <person name="Huang X."/>
            <person name="Xie Y."/>
            <person name="Chu X."/>
            <person name="Xiao K."/>
        </authorList>
    </citation>
    <scope>NUCLEOTIDE SEQUENCE [LARGE SCALE GENOMIC DNA]</scope>
    <source>
        <strain evidence="7 8">HNM0687</strain>
    </source>
</reference>
<evidence type="ECO:0000256" key="5">
    <source>
        <dbReference type="ARBA" id="ARBA00023136"/>
    </source>
</evidence>
<evidence type="ECO:0000256" key="2">
    <source>
        <dbReference type="ARBA" id="ARBA00009142"/>
    </source>
</evidence>
<feature type="transmembrane region" description="Helical" evidence="6">
    <location>
        <begin position="101"/>
        <end position="120"/>
    </location>
</feature>
<evidence type="ECO:0000256" key="4">
    <source>
        <dbReference type="ARBA" id="ARBA00022989"/>
    </source>
</evidence>
<evidence type="ECO:0000256" key="3">
    <source>
        <dbReference type="ARBA" id="ARBA00022692"/>
    </source>
</evidence>
<gene>
    <name evidence="7" type="ORF">GIY30_02120</name>
</gene>
<dbReference type="AlphaFoldDB" id="A0A6L7GL88"/>
<feature type="transmembrane region" description="Helical" evidence="6">
    <location>
        <begin position="6"/>
        <end position="31"/>
    </location>
</feature>
<evidence type="ECO:0000313" key="7">
    <source>
        <dbReference type="EMBL" id="MXP20167.1"/>
    </source>
</evidence>
<feature type="transmembrane region" description="Helical" evidence="6">
    <location>
        <begin position="194"/>
        <end position="209"/>
    </location>
</feature>
<keyword evidence="3 6" id="KW-0812">Transmembrane</keyword>
<dbReference type="EMBL" id="WMBR01000001">
    <property type="protein sequence ID" value="MXP20167.1"/>
    <property type="molecule type" value="Genomic_DNA"/>
</dbReference>
<feature type="transmembrane region" description="Helical" evidence="6">
    <location>
        <begin position="264"/>
        <end position="283"/>
    </location>
</feature>
<keyword evidence="4 6" id="KW-1133">Transmembrane helix</keyword>
<dbReference type="Pfam" id="PF01925">
    <property type="entry name" value="TauE"/>
    <property type="match status" value="1"/>
</dbReference>
<dbReference type="GO" id="GO:0005886">
    <property type="term" value="C:plasma membrane"/>
    <property type="evidence" value="ECO:0007669"/>
    <property type="project" value="UniProtKB-SubCell"/>
</dbReference>
<feature type="transmembrane region" description="Helical" evidence="6">
    <location>
        <begin position="141"/>
        <end position="161"/>
    </location>
</feature>
<evidence type="ECO:0000313" key="8">
    <source>
        <dbReference type="Proteomes" id="UP000475545"/>
    </source>
</evidence>
<dbReference type="PANTHER" id="PTHR43701:SF2">
    <property type="entry name" value="MEMBRANE TRANSPORTER PROTEIN YJNA-RELATED"/>
    <property type="match status" value="1"/>
</dbReference>
<proteinExistence type="inferred from homology"/>
<dbReference type="PANTHER" id="PTHR43701">
    <property type="entry name" value="MEMBRANE TRANSPORTER PROTEIN MJ0441-RELATED"/>
    <property type="match status" value="1"/>
</dbReference>
<dbReference type="InterPro" id="IPR002781">
    <property type="entry name" value="TM_pro_TauE-like"/>
</dbReference>
<comment type="subcellular location">
    <subcellularLocation>
        <location evidence="6">Cell membrane</location>
        <topology evidence="6">Multi-pass membrane protein</topology>
    </subcellularLocation>
    <subcellularLocation>
        <location evidence="1">Membrane</location>
        <topology evidence="1">Multi-pass membrane protein</topology>
    </subcellularLocation>
</comment>
<keyword evidence="8" id="KW-1185">Reference proteome</keyword>
<accession>A0A6L7GL88</accession>
<feature type="transmembrane region" description="Helical" evidence="6">
    <location>
        <begin position="67"/>
        <end position="89"/>
    </location>
</feature>
<protein>
    <recommendedName>
        <fullName evidence="6">Probable membrane transporter protein</fullName>
    </recommendedName>
</protein>
<evidence type="ECO:0000256" key="6">
    <source>
        <dbReference type="RuleBase" id="RU363041"/>
    </source>
</evidence>
<feature type="transmembrane region" description="Helical" evidence="6">
    <location>
        <begin position="215"/>
        <end position="234"/>
    </location>
</feature>
<organism evidence="7 8">
    <name type="scientific">Gordonia mangrovi</name>
    <dbReference type="NCBI Taxonomy" id="2665643"/>
    <lineage>
        <taxon>Bacteria</taxon>
        <taxon>Bacillati</taxon>
        <taxon>Actinomycetota</taxon>
        <taxon>Actinomycetes</taxon>
        <taxon>Mycobacteriales</taxon>
        <taxon>Gordoniaceae</taxon>
        <taxon>Gordonia</taxon>
    </lineage>
</organism>